<proteinExistence type="predicted"/>
<gene>
    <name evidence="1" type="ORF">BCR34DRAFT_594956</name>
</gene>
<accession>A0A1Y1Y317</accession>
<dbReference type="EMBL" id="MCFA01000423">
    <property type="protein sequence ID" value="ORX91994.1"/>
    <property type="molecule type" value="Genomic_DNA"/>
</dbReference>
<dbReference type="AlphaFoldDB" id="A0A1Y1Y317"/>
<name>A0A1Y1Y317_9PLEO</name>
<sequence length="206" mass="23043">MPLDSGAIPGWSMSRARSTCYAADAEPSQQLRGAQAREAARIAESTREVPGTQVLSHGDGLDARLAILDFLVRAGSEWLSKSMDVPIRYLRPRAGAQECLAWCRLGCCRRRLFCQKTKLRRSVAVAAAFQSANVDNPNRHLWSGRCKTRVQHSPPRDHRRRPRWGVLPSFQVRYTRVPSQPSAVKRPFCAAAQLHNCCCCCCCCCR</sequence>
<evidence type="ECO:0000313" key="1">
    <source>
        <dbReference type="EMBL" id="ORX91994.1"/>
    </source>
</evidence>
<keyword evidence="2" id="KW-1185">Reference proteome</keyword>
<dbReference type="Proteomes" id="UP000193144">
    <property type="component" value="Unassembled WGS sequence"/>
</dbReference>
<organism evidence="1 2">
    <name type="scientific">Clohesyomyces aquaticus</name>
    <dbReference type="NCBI Taxonomy" id="1231657"/>
    <lineage>
        <taxon>Eukaryota</taxon>
        <taxon>Fungi</taxon>
        <taxon>Dikarya</taxon>
        <taxon>Ascomycota</taxon>
        <taxon>Pezizomycotina</taxon>
        <taxon>Dothideomycetes</taxon>
        <taxon>Pleosporomycetidae</taxon>
        <taxon>Pleosporales</taxon>
        <taxon>Lindgomycetaceae</taxon>
        <taxon>Clohesyomyces</taxon>
    </lineage>
</organism>
<protein>
    <submittedName>
        <fullName evidence="1">Uncharacterized protein</fullName>
    </submittedName>
</protein>
<comment type="caution">
    <text evidence="1">The sequence shown here is derived from an EMBL/GenBank/DDBJ whole genome shotgun (WGS) entry which is preliminary data.</text>
</comment>
<evidence type="ECO:0000313" key="2">
    <source>
        <dbReference type="Proteomes" id="UP000193144"/>
    </source>
</evidence>
<reference evidence="1 2" key="1">
    <citation type="submission" date="2016-07" db="EMBL/GenBank/DDBJ databases">
        <title>Pervasive Adenine N6-methylation of Active Genes in Fungi.</title>
        <authorList>
            <consortium name="DOE Joint Genome Institute"/>
            <person name="Mondo S.J."/>
            <person name="Dannebaum R.O."/>
            <person name="Kuo R.C."/>
            <person name="Labutti K."/>
            <person name="Haridas S."/>
            <person name="Kuo A."/>
            <person name="Salamov A."/>
            <person name="Ahrendt S.R."/>
            <person name="Lipzen A."/>
            <person name="Sullivan W."/>
            <person name="Andreopoulos W.B."/>
            <person name="Clum A."/>
            <person name="Lindquist E."/>
            <person name="Daum C."/>
            <person name="Ramamoorthy G.K."/>
            <person name="Gryganskyi A."/>
            <person name="Culley D."/>
            <person name="Magnuson J.K."/>
            <person name="James T.Y."/>
            <person name="O'Malley M.A."/>
            <person name="Stajich J.E."/>
            <person name="Spatafora J.W."/>
            <person name="Visel A."/>
            <person name="Grigoriev I.V."/>
        </authorList>
    </citation>
    <scope>NUCLEOTIDE SEQUENCE [LARGE SCALE GENOMIC DNA]</scope>
    <source>
        <strain evidence="1 2">CBS 115471</strain>
    </source>
</reference>